<dbReference type="PROSITE" id="PS00108">
    <property type="entry name" value="PROTEIN_KINASE_ST"/>
    <property type="match status" value="1"/>
</dbReference>
<dbReference type="CDD" id="cd14014">
    <property type="entry name" value="STKc_PknB_like"/>
    <property type="match status" value="1"/>
</dbReference>
<evidence type="ECO:0000256" key="7">
    <source>
        <dbReference type="SAM" id="MobiDB-lite"/>
    </source>
</evidence>
<feature type="compositionally biased region" description="Basic and acidic residues" evidence="7">
    <location>
        <begin position="273"/>
        <end position="290"/>
    </location>
</feature>
<dbReference type="Gene3D" id="1.10.510.10">
    <property type="entry name" value="Transferase(Phosphotransferase) domain 1"/>
    <property type="match status" value="1"/>
</dbReference>
<evidence type="ECO:0000313" key="10">
    <source>
        <dbReference type="EMBL" id="VAX26199.1"/>
    </source>
</evidence>
<dbReference type="PROSITE" id="PS50011">
    <property type="entry name" value="PROTEIN_KINASE_DOM"/>
    <property type="match status" value="1"/>
</dbReference>
<dbReference type="EMBL" id="UOGF01000007">
    <property type="protein sequence ID" value="VAX26199.1"/>
    <property type="molecule type" value="Genomic_DNA"/>
</dbReference>
<dbReference type="PROSITE" id="PS00107">
    <property type="entry name" value="PROTEIN_KINASE_ATP"/>
    <property type="match status" value="1"/>
</dbReference>
<proteinExistence type="predicted"/>
<dbReference type="PANTHER" id="PTHR43289">
    <property type="entry name" value="MITOGEN-ACTIVATED PROTEIN KINASE KINASE KINASE 20-RELATED"/>
    <property type="match status" value="1"/>
</dbReference>
<keyword evidence="4 10" id="KW-0418">Kinase</keyword>
<feature type="region of interest" description="Disordered" evidence="7">
    <location>
        <begin position="273"/>
        <end position="329"/>
    </location>
</feature>
<accession>A0A3B1C7M4</accession>
<sequence length="603" mass="68755">MIGKTLSGKYEIKREVGRGGMGVIYEALHTALNRTVAIKVLHAQFTHDIGFLDRFKREARAMARLDHKNIIRVFDVLEDEGTHFIIMEYFRGQNLHQVLKKRKTLSQRGVLSIAYQVSKALSYAHDKGVIHRDIKPANIIIGKNGTAKIADFGIAATTDESSLTAANHIIGTPEYMSLEQSRGEVLDGRSDLYALGMVMYEMLCGQTYYAGIAGSDVLKKLAYDESEFQLHFEHSVTSSLKKLVKDLLKKKREDRIADASVLIQQIKMSKQELKSEKKRALPKQHSETRTQETPPFFTSGKGPKKEAEQEPTVIAPKQQQTPRVQDLPATKKRPKPIAILAVITLIFTVVASTYFTNLPQTPNTRLGRKTQPKNEIRLLDKKREQQTTNLEKTPLTRLKEEQARIEKENRAQKKAALKLAKVKKEREQAIKQRKRQEALLKSELIKLSKEQTQTRKEVLALNRVQRKRKSLVKNVRTHKKKTFTKQKKSVQVAALTPANTIDSLGAILSRLTTAYEKKDLRALQKMTQMSKNRTIFLKQIFNNYKTITVSVTDLSIEANQANATISITELRTHQNKKTLPPNHWKDAELIIPKDKGHWKKVHW</sequence>
<keyword evidence="2" id="KW-0808">Transferase</keyword>
<name>A0A3B1C7M4_9ZZZZ</name>
<keyword evidence="6" id="KW-0175">Coiled coil</keyword>
<keyword evidence="1 10" id="KW-0723">Serine/threonine-protein kinase</keyword>
<feature type="coiled-coil region" evidence="6">
    <location>
        <begin position="395"/>
        <end position="481"/>
    </location>
</feature>
<dbReference type="GO" id="GO:0005524">
    <property type="term" value="F:ATP binding"/>
    <property type="evidence" value="ECO:0007669"/>
    <property type="project" value="UniProtKB-KW"/>
</dbReference>
<keyword evidence="3" id="KW-0547">Nucleotide-binding</keyword>
<keyword evidence="5" id="KW-0067">ATP-binding</keyword>
<dbReference type="SMART" id="SM00220">
    <property type="entry name" value="S_TKc"/>
    <property type="match status" value="1"/>
</dbReference>
<dbReference type="SUPFAM" id="SSF56112">
    <property type="entry name" value="Protein kinase-like (PK-like)"/>
    <property type="match status" value="1"/>
</dbReference>
<evidence type="ECO:0000259" key="9">
    <source>
        <dbReference type="PROSITE" id="PS50011"/>
    </source>
</evidence>
<evidence type="ECO:0000256" key="8">
    <source>
        <dbReference type="SAM" id="Phobius"/>
    </source>
</evidence>
<evidence type="ECO:0000256" key="2">
    <source>
        <dbReference type="ARBA" id="ARBA00022679"/>
    </source>
</evidence>
<protein>
    <submittedName>
        <fullName evidence="10">Serine/threonine protein kinase PrkC, regulator of stationary phase</fullName>
    </submittedName>
</protein>
<evidence type="ECO:0000256" key="4">
    <source>
        <dbReference type="ARBA" id="ARBA00022777"/>
    </source>
</evidence>
<evidence type="ECO:0000256" key="6">
    <source>
        <dbReference type="SAM" id="Coils"/>
    </source>
</evidence>
<feature type="domain" description="Protein kinase" evidence="9">
    <location>
        <begin position="10"/>
        <end position="268"/>
    </location>
</feature>
<dbReference type="AlphaFoldDB" id="A0A3B1C7M4"/>
<evidence type="ECO:0000256" key="5">
    <source>
        <dbReference type="ARBA" id="ARBA00022840"/>
    </source>
</evidence>
<dbReference type="InterPro" id="IPR017441">
    <property type="entry name" value="Protein_kinase_ATP_BS"/>
</dbReference>
<feature type="region of interest" description="Disordered" evidence="7">
    <location>
        <begin position="358"/>
        <end position="390"/>
    </location>
</feature>
<dbReference type="PANTHER" id="PTHR43289:SF6">
    <property type="entry name" value="SERINE_THREONINE-PROTEIN KINASE NEKL-3"/>
    <property type="match status" value="1"/>
</dbReference>
<dbReference type="FunFam" id="3.30.200.20:FF:000035">
    <property type="entry name" value="Serine/threonine protein kinase Stk1"/>
    <property type="match status" value="1"/>
</dbReference>
<evidence type="ECO:0000256" key="1">
    <source>
        <dbReference type="ARBA" id="ARBA00022527"/>
    </source>
</evidence>
<dbReference type="InterPro" id="IPR011009">
    <property type="entry name" value="Kinase-like_dom_sf"/>
</dbReference>
<feature type="compositionally biased region" description="Basic and acidic residues" evidence="7">
    <location>
        <begin position="372"/>
        <end position="385"/>
    </location>
</feature>
<reference evidence="10" key="1">
    <citation type="submission" date="2018-06" db="EMBL/GenBank/DDBJ databases">
        <authorList>
            <person name="Zhirakovskaya E."/>
        </authorList>
    </citation>
    <scope>NUCLEOTIDE SEQUENCE</scope>
</reference>
<keyword evidence="8" id="KW-0812">Transmembrane</keyword>
<dbReference type="GO" id="GO:0004674">
    <property type="term" value="F:protein serine/threonine kinase activity"/>
    <property type="evidence" value="ECO:0007669"/>
    <property type="project" value="UniProtKB-KW"/>
</dbReference>
<keyword evidence="8" id="KW-1133">Transmembrane helix</keyword>
<gene>
    <name evidence="10" type="ORF">MNBD_NITROSPIRAE01-1193</name>
</gene>
<evidence type="ECO:0000256" key="3">
    <source>
        <dbReference type="ARBA" id="ARBA00022741"/>
    </source>
</evidence>
<dbReference type="Gene3D" id="3.30.200.20">
    <property type="entry name" value="Phosphorylase Kinase, domain 1"/>
    <property type="match status" value="1"/>
</dbReference>
<dbReference type="Pfam" id="PF00069">
    <property type="entry name" value="Pkinase"/>
    <property type="match status" value="1"/>
</dbReference>
<keyword evidence="8" id="KW-0472">Membrane</keyword>
<organism evidence="10">
    <name type="scientific">hydrothermal vent metagenome</name>
    <dbReference type="NCBI Taxonomy" id="652676"/>
    <lineage>
        <taxon>unclassified sequences</taxon>
        <taxon>metagenomes</taxon>
        <taxon>ecological metagenomes</taxon>
    </lineage>
</organism>
<dbReference type="InterPro" id="IPR008271">
    <property type="entry name" value="Ser/Thr_kinase_AS"/>
</dbReference>
<feature type="transmembrane region" description="Helical" evidence="8">
    <location>
        <begin position="337"/>
        <end position="355"/>
    </location>
</feature>
<dbReference type="InterPro" id="IPR000719">
    <property type="entry name" value="Prot_kinase_dom"/>
</dbReference>